<name>A0A5N6P1C1_9ASTR</name>
<keyword evidence="1" id="KW-1133">Transmembrane helix</keyword>
<dbReference type="PANTHER" id="PTHR33736">
    <property type="entry name" value="F-BOX PROTEIN-RELATED"/>
    <property type="match status" value="1"/>
</dbReference>
<keyword evidence="1" id="KW-0812">Transmembrane</keyword>
<dbReference type="InterPro" id="IPR001810">
    <property type="entry name" value="F-box_dom"/>
</dbReference>
<reference evidence="3 4" key="1">
    <citation type="submission" date="2019-05" db="EMBL/GenBank/DDBJ databases">
        <title>Mikania micrantha, genome provides insights into the molecular mechanism of rapid growth.</title>
        <authorList>
            <person name="Liu B."/>
        </authorList>
    </citation>
    <scope>NUCLEOTIDE SEQUENCE [LARGE SCALE GENOMIC DNA]</scope>
    <source>
        <strain evidence="3">NLD-2019</strain>
        <tissue evidence="3">Leaf</tissue>
    </source>
</reference>
<dbReference type="OrthoDB" id="671172at2759"/>
<dbReference type="Pfam" id="PF12937">
    <property type="entry name" value="F-box-like"/>
    <property type="match status" value="1"/>
</dbReference>
<gene>
    <name evidence="3" type="ORF">E3N88_13968</name>
</gene>
<evidence type="ECO:0000313" key="3">
    <source>
        <dbReference type="EMBL" id="KAD5802608.1"/>
    </source>
</evidence>
<keyword evidence="4" id="KW-1185">Reference proteome</keyword>
<dbReference type="Proteomes" id="UP000326396">
    <property type="component" value="Linkage Group LG15"/>
</dbReference>
<evidence type="ECO:0000313" key="4">
    <source>
        <dbReference type="Proteomes" id="UP000326396"/>
    </source>
</evidence>
<evidence type="ECO:0000259" key="2">
    <source>
        <dbReference type="Pfam" id="PF12937"/>
    </source>
</evidence>
<dbReference type="InterPro" id="IPR036047">
    <property type="entry name" value="F-box-like_dom_sf"/>
</dbReference>
<dbReference type="PANTHER" id="PTHR33736:SF18">
    <property type="entry name" value="F-BOX DOMAIN-CONTAINING PROTEIN"/>
    <property type="match status" value="1"/>
</dbReference>
<proteinExistence type="predicted"/>
<accession>A0A5N6P1C1</accession>
<organism evidence="3 4">
    <name type="scientific">Mikania micrantha</name>
    <name type="common">bitter vine</name>
    <dbReference type="NCBI Taxonomy" id="192012"/>
    <lineage>
        <taxon>Eukaryota</taxon>
        <taxon>Viridiplantae</taxon>
        <taxon>Streptophyta</taxon>
        <taxon>Embryophyta</taxon>
        <taxon>Tracheophyta</taxon>
        <taxon>Spermatophyta</taxon>
        <taxon>Magnoliopsida</taxon>
        <taxon>eudicotyledons</taxon>
        <taxon>Gunneridae</taxon>
        <taxon>Pentapetalae</taxon>
        <taxon>asterids</taxon>
        <taxon>campanulids</taxon>
        <taxon>Asterales</taxon>
        <taxon>Asteraceae</taxon>
        <taxon>Asteroideae</taxon>
        <taxon>Heliantheae alliance</taxon>
        <taxon>Eupatorieae</taxon>
        <taxon>Mikania</taxon>
    </lineage>
</organism>
<feature type="domain" description="F-box" evidence="2">
    <location>
        <begin position="13"/>
        <end position="48"/>
    </location>
</feature>
<sequence>MGIAEIHEDIIRTHILTRLDGRSLAAAGCTSSRLQSLSSDHRLWSDICSSNWPSTQHPVATQAIVNFTSGHRSFFSDAFLAPSHRLMTTASSHRTTEIISAVDIRYQNQLVVSKIESTNTTPSKWFQSTPFRIDLLEPKELVEKGIKVPGDDQAIQLNLEKHMTLSWILIDPRLNRAVNLSSIKPVSVNRNWLTDEVELTFAIVTAVDYDLHENSHVICNVEVTCGVKGGGSELYVSGVSLTVQDIDGKCLNGKDSMVILEGVTVAERRWCHGGGEEYGGYIQRRRERKEKMEMRERRLDMVRVACVMGFLMAFWSMALY</sequence>
<protein>
    <recommendedName>
        <fullName evidence="2">F-box domain-containing protein</fullName>
    </recommendedName>
</protein>
<dbReference type="EMBL" id="SZYD01000007">
    <property type="protein sequence ID" value="KAD5802608.1"/>
    <property type="molecule type" value="Genomic_DNA"/>
</dbReference>
<dbReference type="SUPFAM" id="SSF81383">
    <property type="entry name" value="F-box domain"/>
    <property type="match status" value="1"/>
</dbReference>
<keyword evidence="1" id="KW-0472">Membrane</keyword>
<dbReference type="AlphaFoldDB" id="A0A5N6P1C1"/>
<dbReference type="InterPro" id="IPR045283">
    <property type="entry name" value="AT3G44326-like"/>
</dbReference>
<comment type="caution">
    <text evidence="3">The sequence shown here is derived from an EMBL/GenBank/DDBJ whole genome shotgun (WGS) entry which is preliminary data.</text>
</comment>
<feature type="transmembrane region" description="Helical" evidence="1">
    <location>
        <begin position="301"/>
        <end position="318"/>
    </location>
</feature>
<evidence type="ECO:0000256" key="1">
    <source>
        <dbReference type="SAM" id="Phobius"/>
    </source>
</evidence>
<dbReference type="Gene3D" id="1.20.1280.50">
    <property type="match status" value="1"/>
</dbReference>